<comment type="caution">
    <text evidence="4">The sequence shown here is derived from an EMBL/GenBank/DDBJ whole genome shotgun (WGS) entry which is preliminary data.</text>
</comment>
<dbReference type="GO" id="GO:0003700">
    <property type="term" value="F:DNA-binding transcription factor activity"/>
    <property type="evidence" value="ECO:0007669"/>
    <property type="project" value="InterPro"/>
</dbReference>
<gene>
    <name evidence="4" type="ORF">AX774_g2969</name>
</gene>
<dbReference type="Proteomes" id="UP000188320">
    <property type="component" value="Unassembled WGS sequence"/>
</dbReference>
<evidence type="ECO:0000313" key="5">
    <source>
        <dbReference type="Proteomes" id="UP000188320"/>
    </source>
</evidence>
<dbReference type="OrthoDB" id="2257100at2759"/>
<dbReference type="Pfam" id="PF00170">
    <property type="entry name" value="bZIP_1"/>
    <property type="match status" value="1"/>
</dbReference>
<keyword evidence="5" id="KW-1185">Reference proteome</keyword>
<dbReference type="EMBL" id="LSSK01000386">
    <property type="protein sequence ID" value="OMH83528.1"/>
    <property type="molecule type" value="Genomic_DNA"/>
</dbReference>
<organism evidence="4 5">
    <name type="scientific">Zancudomyces culisetae</name>
    <name type="common">Gut fungus</name>
    <name type="synonym">Smittium culisetae</name>
    <dbReference type="NCBI Taxonomy" id="1213189"/>
    <lineage>
        <taxon>Eukaryota</taxon>
        <taxon>Fungi</taxon>
        <taxon>Fungi incertae sedis</taxon>
        <taxon>Zoopagomycota</taxon>
        <taxon>Kickxellomycotina</taxon>
        <taxon>Harpellomycetes</taxon>
        <taxon>Harpellales</taxon>
        <taxon>Legeriomycetaceae</taxon>
        <taxon>Zancudomyces</taxon>
    </lineage>
</organism>
<sequence length="369" mass="39550">MKMDSIANNKALQQMYMNLIQSLSAEPKPAETQIQFDLPATGLDLGGIIGTGVCDSPTSYPVKDEVSLSDILLSSGTPSMFASPAIESVNSRSMIDLSNPSIFGTTGLKASASGSIEAFGGSGIIGADLLPLTPDILGHASDSGCAGLFGTFSSPGTDFLSGLNTPDSVAVNTIGQLDLDAGLFSSAMRSELSDSNNIKPEAGRKRLAEDVSAADEYILRSDSRFNSSLPPQLALKRKRARSTKYLCALKEMIDSDASQKTSPDASKPGKEDPKVSPENVQTTRNKNTDAARRSRLRKALRLDSLEKQVVTLEAENTKLRDELKVYESEKSKFAEREELLRDHIRSMNAIISSLFGKDFSGSSAILNKK</sequence>
<reference evidence="5" key="1">
    <citation type="submission" date="2017-01" db="EMBL/GenBank/DDBJ databases">
        <authorList>
            <person name="Wang Y."/>
            <person name="White M."/>
            <person name="Kvist S."/>
            <person name="Moncalvo J.-M."/>
        </authorList>
    </citation>
    <scope>NUCLEOTIDE SEQUENCE [LARGE SCALE GENOMIC DNA]</scope>
    <source>
        <strain evidence="5">COL-18-3</strain>
    </source>
</reference>
<evidence type="ECO:0000256" key="1">
    <source>
        <dbReference type="SAM" id="Coils"/>
    </source>
</evidence>
<protein>
    <submittedName>
        <fullName evidence="4">Cross-pathway control protein 1</fullName>
    </submittedName>
</protein>
<accession>A0A1R1PRE3</accession>
<keyword evidence="1" id="KW-0175">Coiled coil</keyword>
<dbReference type="InterPro" id="IPR046347">
    <property type="entry name" value="bZIP_sf"/>
</dbReference>
<evidence type="ECO:0000256" key="2">
    <source>
        <dbReference type="SAM" id="MobiDB-lite"/>
    </source>
</evidence>
<dbReference type="SUPFAM" id="SSF57959">
    <property type="entry name" value="Leucine zipper domain"/>
    <property type="match status" value="1"/>
</dbReference>
<dbReference type="CDD" id="cd12193">
    <property type="entry name" value="bZIP_GCN4"/>
    <property type="match status" value="1"/>
</dbReference>
<feature type="domain" description="BZIP" evidence="3">
    <location>
        <begin position="277"/>
        <end position="329"/>
    </location>
</feature>
<dbReference type="Gene3D" id="3.30.160.60">
    <property type="entry name" value="Classic Zinc Finger"/>
    <property type="match status" value="1"/>
</dbReference>
<dbReference type="AlphaFoldDB" id="A0A1R1PRE3"/>
<dbReference type="PROSITE" id="PS50217">
    <property type="entry name" value="BZIP"/>
    <property type="match status" value="1"/>
</dbReference>
<proteinExistence type="predicted"/>
<dbReference type="InterPro" id="IPR004827">
    <property type="entry name" value="bZIP"/>
</dbReference>
<name>A0A1R1PRE3_ZANCU</name>
<dbReference type="SMART" id="SM00338">
    <property type="entry name" value="BRLZ"/>
    <property type="match status" value="1"/>
</dbReference>
<dbReference type="PROSITE" id="PS00036">
    <property type="entry name" value="BZIP_BASIC"/>
    <property type="match status" value="1"/>
</dbReference>
<evidence type="ECO:0000313" key="4">
    <source>
        <dbReference type="EMBL" id="OMH83528.1"/>
    </source>
</evidence>
<feature type="region of interest" description="Disordered" evidence="2">
    <location>
        <begin position="256"/>
        <end position="292"/>
    </location>
</feature>
<feature type="coiled-coil region" evidence="1">
    <location>
        <begin position="295"/>
        <end position="336"/>
    </location>
</feature>
<evidence type="ECO:0000259" key="3">
    <source>
        <dbReference type="PROSITE" id="PS50217"/>
    </source>
</evidence>